<feature type="binding site" evidence="6">
    <location>
        <position position="282"/>
    </location>
    <ligand>
        <name>substrate</name>
    </ligand>
</feature>
<dbReference type="PANTHER" id="PTHR43668">
    <property type="entry name" value="ALLANTOINASE"/>
    <property type="match status" value="1"/>
</dbReference>
<dbReference type="RefSeq" id="WP_308448965.1">
    <property type="nucleotide sequence ID" value="NZ_JAJEQC010000004.1"/>
</dbReference>
<keyword evidence="5 6" id="KW-0665">Pyrimidine biosynthesis</keyword>
<dbReference type="InterPro" id="IPR004722">
    <property type="entry name" value="DHOase"/>
</dbReference>
<feature type="binding site" evidence="6">
    <location>
        <position position="236"/>
    </location>
    <ligand>
        <name>Zn(2+)</name>
        <dbReference type="ChEBI" id="CHEBI:29105"/>
        <label>2</label>
    </ligand>
</feature>
<dbReference type="NCBIfam" id="TIGR00857">
    <property type="entry name" value="pyrC_multi"/>
    <property type="match status" value="1"/>
</dbReference>
<keyword evidence="9" id="KW-1185">Reference proteome</keyword>
<comment type="pathway">
    <text evidence="6">Pyrimidine metabolism; UMP biosynthesis via de novo pathway; (S)-dihydroorotate from bicarbonate: step 3/3.</text>
</comment>
<name>A0AAE3ALJ0_9FIRM</name>
<dbReference type="GO" id="GO:0004151">
    <property type="term" value="F:dihydroorotase activity"/>
    <property type="evidence" value="ECO:0007669"/>
    <property type="project" value="UniProtKB-UniRule"/>
</dbReference>
<protein>
    <recommendedName>
        <fullName evidence="6">Dihydroorotase</fullName>
        <shortName evidence="6">DHOase</shortName>
        <ecNumber evidence="6">3.5.2.3</ecNumber>
    </recommendedName>
</protein>
<feature type="binding site" evidence="6">
    <location>
        <position position="156"/>
    </location>
    <ligand>
        <name>Zn(2+)</name>
        <dbReference type="ChEBI" id="CHEBI:29105"/>
        <label>2</label>
    </ligand>
</feature>
<feature type="binding site" evidence="6">
    <location>
        <position position="156"/>
    </location>
    <ligand>
        <name>Zn(2+)</name>
        <dbReference type="ChEBI" id="CHEBI:29105"/>
        <label>1</label>
    </ligand>
</feature>
<dbReference type="Gene3D" id="3.20.20.140">
    <property type="entry name" value="Metal-dependent hydrolases"/>
    <property type="match status" value="1"/>
</dbReference>
<dbReference type="Gene3D" id="2.30.40.10">
    <property type="entry name" value="Urease, subunit C, domain 1"/>
    <property type="match status" value="1"/>
</dbReference>
<evidence type="ECO:0000259" key="7">
    <source>
        <dbReference type="Pfam" id="PF12890"/>
    </source>
</evidence>
<feature type="binding site" evidence="6">
    <location>
        <position position="183"/>
    </location>
    <ligand>
        <name>Zn(2+)</name>
        <dbReference type="ChEBI" id="CHEBI:29105"/>
        <label>2</label>
    </ligand>
</feature>
<dbReference type="AlphaFoldDB" id="A0AAE3ALJ0"/>
<sequence length="428" mass="45705">MEQEQKRLLIRGARILNPARGEDYIGNILISGDRISAVSENLYDADAEVIEAKGLTAVPGFVDMHVHLRDPGFTDKEDIYTGCRAAAAGGVTSLLCMPNTKPAVDTPETVRYILDKAKTADAHVYVAAAITKGLKGEELCDLEALHDAGAIALSDDGRPVIDTACLVKALCEAPKLHMRVTAHCEDLFLAKKWVMHEGEISEKLNLPGVPAAAEDCGTAREIAAAAAYDVPVHICHVSTATSAALIRDAKARGVKVTAETAPHYLLLTDEALEKHDADYRMNPPLRSEKDRLAMIEAVKDGTIDVIATDHAPHTPAEKADFLHAPNGSIGMETSFAAAYTALVKTGILTLTELIEKMSVRPAELLGIEAGAIGAGEVADIALIDEHEAWVVDPEKLHGKSCNTPFKGMTLTGRVKATVCGGRVVFNEL</sequence>
<evidence type="ECO:0000256" key="5">
    <source>
        <dbReference type="ARBA" id="ARBA00022975"/>
    </source>
</evidence>
<comment type="similarity">
    <text evidence="2 6">Belongs to the metallo-dependent hydrolases superfamily. DHOase family. Class I DHOase subfamily.</text>
</comment>
<dbReference type="PANTHER" id="PTHR43668:SF2">
    <property type="entry name" value="ALLANTOINASE"/>
    <property type="match status" value="1"/>
</dbReference>
<evidence type="ECO:0000256" key="6">
    <source>
        <dbReference type="HAMAP-Rule" id="MF_00220"/>
    </source>
</evidence>
<dbReference type="Pfam" id="PF12890">
    <property type="entry name" value="DHOase"/>
    <property type="match status" value="1"/>
</dbReference>
<dbReference type="GO" id="GO:0006145">
    <property type="term" value="P:purine nucleobase catabolic process"/>
    <property type="evidence" value="ECO:0007669"/>
    <property type="project" value="TreeGrafter"/>
</dbReference>
<keyword evidence="3 6" id="KW-0479">Metal-binding</keyword>
<evidence type="ECO:0000313" key="8">
    <source>
        <dbReference type="EMBL" id="MCC2136491.1"/>
    </source>
</evidence>
<evidence type="ECO:0000256" key="3">
    <source>
        <dbReference type="ARBA" id="ARBA00022723"/>
    </source>
</evidence>
<dbReference type="PROSITE" id="PS00483">
    <property type="entry name" value="DIHYDROOROTASE_2"/>
    <property type="match status" value="1"/>
</dbReference>
<comment type="caution">
    <text evidence="6">Lacks conserved residue(s) required for the propagation of feature annotation.</text>
</comment>
<evidence type="ECO:0000256" key="4">
    <source>
        <dbReference type="ARBA" id="ARBA00022801"/>
    </source>
</evidence>
<keyword evidence="4 6" id="KW-0378">Hydrolase</keyword>
<evidence type="ECO:0000256" key="2">
    <source>
        <dbReference type="ARBA" id="ARBA00010286"/>
    </source>
</evidence>
<feature type="binding site" evidence="6">
    <location>
        <position position="67"/>
    </location>
    <ligand>
        <name>Zn(2+)</name>
        <dbReference type="ChEBI" id="CHEBI:29105"/>
        <label>1</label>
    </ligand>
</feature>
<dbReference type="InterPro" id="IPR011059">
    <property type="entry name" value="Metal-dep_hydrolase_composite"/>
</dbReference>
<dbReference type="GO" id="GO:0005737">
    <property type="term" value="C:cytoplasm"/>
    <property type="evidence" value="ECO:0007669"/>
    <property type="project" value="TreeGrafter"/>
</dbReference>
<proteinExistence type="inferred from homology"/>
<keyword evidence="6" id="KW-0862">Zinc</keyword>
<dbReference type="GO" id="GO:0008270">
    <property type="term" value="F:zinc ion binding"/>
    <property type="evidence" value="ECO:0007669"/>
    <property type="project" value="UniProtKB-UniRule"/>
</dbReference>
<comment type="catalytic activity">
    <reaction evidence="6">
        <text>(S)-dihydroorotate + H2O = N-carbamoyl-L-aspartate + H(+)</text>
        <dbReference type="Rhea" id="RHEA:24296"/>
        <dbReference type="ChEBI" id="CHEBI:15377"/>
        <dbReference type="ChEBI" id="CHEBI:15378"/>
        <dbReference type="ChEBI" id="CHEBI:30864"/>
        <dbReference type="ChEBI" id="CHEBI:32814"/>
        <dbReference type="EC" id="3.5.2.3"/>
    </reaction>
</comment>
<comment type="caution">
    <text evidence="8">The sequence shown here is derived from an EMBL/GenBank/DDBJ whole genome shotgun (WGS) entry which is preliminary data.</text>
</comment>
<accession>A0AAE3ALJ0</accession>
<evidence type="ECO:0000313" key="9">
    <source>
        <dbReference type="Proteomes" id="UP001199424"/>
    </source>
</evidence>
<dbReference type="InterPro" id="IPR024403">
    <property type="entry name" value="DHOase_cat"/>
</dbReference>
<feature type="domain" description="Dihydroorotase catalytic" evidence="7">
    <location>
        <begin position="58"/>
        <end position="240"/>
    </location>
</feature>
<feature type="binding site" evidence="6">
    <location>
        <position position="99"/>
    </location>
    <ligand>
        <name>substrate</name>
    </ligand>
</feature>
<feature type="binding site" evidence="6">
    <location>
        <position position="65"/>
    </location>
    <ligand>
        <name>Zn(2+)</name>
        <dbReference type="ChEBI" id="CHEBI:29105"/>
        <label>1</label>
    </ligand>
</feature>
<reference evidence="8" key="1">
    <citation type="submission" date="2021-10" db="EMBL/GenBank/DDBJ databases">
        <title>Anaerobic single-cell dispensing facilitates the cultivation of human gut bacteria.</title>
        <authorList>
            <person name="Afrizal A."/>
        </authorList>
    </citation>
    <scope>NUCLEOTIDE SEQUENCE</scope>
    <source>
        <strain evidence="8">CLA-AA-H250</strain>
    </source>
</reference>
<dbReference type="GO" id="GO:0044205">
    <property type="term" value="P:'de novo' UMP biosynthetic process"/>
    <property type="evidence" value="ECO:0007669"/>
    <property type="project" value="UniProtKB-UniRule"/>
</dbReference>
<comment type="cofactor">
    <cofactor evidence="6">
        <name>Zn(2+)</name>
        <dbReference type="ChEBI" id="CHEBI:29105"/>
    </cofactor>
    <text evidence="6">Binds 2 Zn(2+) ions per subunit.</text>
</comment>
<dbReference type="SUPFAM" id="SSF51556">
    <property type="entry name" value="Metallo-dependent hydrolases"/>
    <property type="match status" value="1"/>
</dbReference>
<dbReference type="InterPro" id="IPR002195">
    <property type="entry name" value="Dihydroorotase_CS"/>
</dbReference>
<dbReference type="InterPro" id="IPR032466">
    <property type="entry name" value="Metal_Hydrolase"/>
</dbReference>
<feature type="binding site" evidence="6">
    <location>
        <begin position="67"/>
        <end position="69"/>
    </location>
    <ligand>
        <name>substrate</name>
    </ligand>
</feature>
<dbReference type="Proteomes" id="UP001199424">
    <property type="component" value="Unassembled WGS sequence"/>
</dbReference>
<comment type="function">
    <text evidence="1 6">Catalyzes the reversible cyclization of carbamoyl aspartate to dihydroorotate.</text>
</comment>
<dbReference type="PROSITE" id="PS00482">
    <property type="entry name" value="DIHYDROOROTASE_1"/>
    <property type="match status" value="1"/>
</dbReference>
<dbReference type="HAMAP" id="MF_00220_B">
    <property type="entry name" value="PyrC_classI_B"/>
    <property type="match status" value="1"/>
</dbReference>
<gene>
    <name evidence="6" type="primary">pyrC</name>
    <name evidence="8" type="ORF">LKD31_05625</name>
</gene>
<evidence type="ECO:0000256" key="1">
    <source>
        <dbReference type="ARBA" id="ARBA00002368"/>
    </source>
</evidence>
<dbReference type="EC" id="3.5.2.3" evidence="6"/>
<dbReference type="SUPFAM" id="SSF51338">
    <property type="entry name" value="Composite domain of metallo-dependent hydrolases"/>
    <property type="match status" value="1"/>
</dbReference>
<organism evidence="8 9">
    <name type="scientific">Hominenteromicrobium mulieris</name>
    <dbReference type="NCBI Taxonomy" id="2885357"/>
    <lineage>
        <taxon>Bacteria</taxon>
        <taxon>Bacillati</taxon>
        <taxon>Bacillota</taxon>
        <taxon>Clostridia</taxon>
        <taxon>Eubacteriales</taxon>
        <taxon>Oscillospiraceae</taxon>
        <taxon>Hominenteromicrobium</taxon>
    </lineage>
</organism>
<feature type="active site" evidence="6">
    <location>
        <position position="309"/>
    </location>
</feature>
<feature type="binding site" evidence="6">
    <location>
        <position position="313"/>
    </location>
    <ligand>
        <name>substrate</name>
    </ligand>
</feature>
<feature type="binding site" evidence="6">
    <location>
        <position position="309"/>
    </location>
    <ligand>
        <name>Zn(2+)</name>
        <dbReference type="ChEBI" id="CHEBI:29105"/>
        <label>1</label>
    </ligand>
</feature>
<dbReference type="GO" id="GO:0004038">
    <property type="term" value="F:allantoinase activity"/>
    <property type="evidence" value="ECO:0007669"/>
    <property type="project" value="TreeGrafter"/>
</dbReference>
<dbReference type="EMBL" id="JAJEQC010000004">
    <property type="protein sequence ID" value="MCC2136491.1"/>
    <property type="molecule type" value="Genomic_DNA"/>
</dbReference>
<dbReference type="CDD" id="cd01317">
    <property type="entry name" value="DHOase_IIa"/>
    <property type="match status" value="1"/>
</dbReference>
<dbReference type="InterPro" id="IPR050138">
    <property type="entry name" value="DHOase/Allantoinase_Hydrolase"/>
</dbReference>